<dbReference type="RefSeq" id="XP_018271468.1">
    <property type="nucleotide sequence ID" value="XM_018414318.1"/>
</dbReference>
<feature type="region of interest" description="Disordered" evidence="1">
    <location>
        <begin position="18"/>
        <end position="50"/>
    </location>
</feature>
<evidence type="ECO:0000256" key="1">
    <source>
        <dbReference type="SAM" id="MobiDB-lite"/>
    </source>
</evidence>
<evidence type="ECO:0000313" key="3">
    <source>
        <dbReference type="Proteomes" id="UP000053890"/>
    </source>
</evidence>
<sequence length="341" mass="34916">MAKGLFAVYRDDQAVPGPSAALVRPLAHPANKATSRRRKDGASARLDGASGLRVPRFGEKENVDPLGPGVRGLGAGKLAKKPSALVAKRVDSCAPAAAVTACGGVRAPSRDEQRVKGAATNAVCTGTLRTRVLPDLPPLEPVEPAAPLAPAPPPAQAAPHVADIVLAADDKANASASPRTSLDARSALSASTGSSARDSGYAHSVDSRACDTSLDMDIAAAFADEEEQEAVRQVDGREADRRARALTESPLAEITQAFTGLGGFSAANMASPTPRPHAARPAPPTRTRSSPSKASSTSALPTRMAPYAYSTTATTKRARPKPTTSAAGDKPRAAAGGPMRF</sequence>
<gene>
    <name evidence="2" type="ORF">RHOBADRAFT_43924</name>
</gene>
<dbReference type="EMBL" id="KQ474078">
    <property type="protein sequence ID" value="KPV75419.1"/>
    <property type="molecule type" value="Genomic_DNA"/>
</dbReference>
<dbReference type="OMA" id="HPANKAT"/>
<protein>
    <submittedName>
        <fullName evidence="2">Uncharacterized protein</fullName>
    </submittedName>
</protein>
<feature type="compositionally biased region" description="Basic and acidic residues" evidence="1">
    <location>
        <begin position="229"/>
        <end position="245"/>
    </location>
</feature>
<dbReference type="GeneID" id="28974766"/>
<organism evidence="2 3">
    <name type="scientific">Rhodotorula graminis (strain WP1)</name>
    <dbReference type="NCBI Taxonomy" id="578459"/>
    <lineage>
        <taxon>Eukaryota</taxon>
        <taxon>Fungi</taxon>
        <taxon>Dikarya</taxon>
        <taxon>Basidiomycota</taxon>
        <taxon>Pucciniomycotina</taxon>
        <taxon>Microbotryomycetes</taxon>
        <taxon>Sporidiobolales</taxon>
        <taxon>Sporidiobolaceae</taxon>
        <taxon>Rhodotorula</taxon>
    </lineage>
</organism>
<reference evidence="2 3" key="1">
    <citation type="journal article" date="2015" name="Front. Microbiol.">
        <title>Genome sequence of the plant growth promoting endophytic yeast Rhodotorula graminis WP1.</title>
        <authorList>
            <person name="Firrincieli A."/>
            <person name="Otillar R."/>
            <person name="Salamov A."/>
            <person name="Schmutz J."/>
            <person name="Khan Z."/>
            <person name="Redman R.S."/>
            <person name="Fleck N.D."/>
            <person name="Lindquist E."/>
            <person name="Grigoriev I.V."/>
            <person name="Doty S.L."/>
        </authorList>
    </citation>
    <scope>NUCLEOTIDE SEQUENCE [LARGE SCALE GENOMIC DNA]</scope>
    <source>
        <strain evidence="2 3">WP1</strain>
    </source>
</reference>
<proteinExistence type="predicted"/>
<evidence type="ECO:0000313" key="2">
    <source>
        <dbReference type="EMBL" id="KPV75419.1"/>
    </source>
</evidence>
<dbReference type="Proteomes" id="UP000053890">
    <property type="component" value="Unassembled WGS sequence"/>
</dbReference>
<feature type="compositionally biased region" description="Polar residues" evidence="1">
    <location>
        <begin position="188"/>
        <end position="197"/>
    </location>
</feature>
<feature type="region of interest" description="Disordered" evidence="1">
    <location>
        <begin position="265"/>
        <end position="341"/>
    </location>
</feature>
<name>A0A194S4H5_RHOGW</name>
<keyword evidence="3" id="KW-1185">Reference proteome</keyword>
<feature type="region of interest" description="Disordered" evidence="1">
    <location>
        <begin position="175"/>
        <end position="203"/>
    </location>
</feature>
<dbReference type="OrthoDB" id="2535845at2759"/>
<accession>A0A194S4H5</accession>
<feature type="region of interest" description="Disordered" evidence="1">
    <location>
        <begin position="229"/>
        <end position="248"/>
    </location>
</feature>
<dbReference type="AlphaFoldDB" id="A0A194S4H5"/>
<feature type="compositionally biased region" description="Low complexity" evidence="1">
    <location>
        <begin position="285"/>
        <end position="299"/>
    </location>
</feature>